<gene>
    <name evidence="3" type="ORF">LRA02_15750</name>
</gene>
<dbReference type="RefSeq" id="WP_054748488.1">
    <property type="nucleotide sequence ID" value="NZ_BKAM01000029.1"/>
</dbReference>
<dbReference type="EMBL" id="BKAM01000029">
    <property type="protein sequence ID" value="GEP72707.1"/>
    <property type="molecule type" value="Genomic_DNA"/>
</dbReference>
<protein>
    <recommendedName>
        <fullName evidence="2">DUF1659 domain-containing protein</fullName>
    </recommendedName>
</protein>
<organism evidence="3 4">
    <name type="scientific">Lentilactobacillus rapi</name>
    <dbReference type="NCBI Taxonomy" id="481723"/>
    <lineage>
        <taxon>Bacteria</taxon>
        <taxon>Bacillati</taxon>
        <taxon>Bacillota</taxon>
        <taxon>Bacilli</taxon>
        <taxon>Lactobacillales</taxon>
        <taxon>Lactobacillaceae</taxon>
        <taxon>Lentilactobacillus</taxon>
    </lineage>
</organism>
<feature type="domain" description="DUF1659" evidence="2">
    <location>
        <begin position="3"/>
        <end position="63"/>
    </location>
</feature>
<feature type="compositionally biased region" description="Low complexity" evidence="1">
    <location>
        <begin position="72"/>
        <end position="86"/>
    </location>
</feature>
<evidence type="ECO:0000313" key="3">
    <source>
        <dbReference type="EMBL" id="GEP72707.1"/>
    </source>
</evidence>
<proteinExistence type="predicted"/>
<dbReference type="Pfam" id="PF07872">
    <property type="entry name" value="DUF1659"/>
    <property type="match status" value="1"/>
</dbReference>
<dbReference type="STRING" id="1423795.FD12_GL002447"/>
<name>A0A512PNC3_9LACO</name>
<accession>A0A512PNC3</accession>
<dbReference type="InterPro" id="IPR012454">
    <property type="entry name" value="DUF1659"/>
</dbReference>
<sequence length="86" mass="9179">MQKDWMKSSVSYTLVNEDHKKGVKHSFSNVAQDVKPEIVGTFGKILESLIVGDITDASITSTDHVDIDEEPATAPTTPAAPAAPQA</sequence>
<dbReference type="Proteomes" id="UP000321569">
    <property type="component" value="Unassembled WGS sequence"/>
</dbReference>
<evidence type="ECO:0000256" key="1">
    <source>
        <dbReference type="SAM" id="MobiDB-lite"/>
    </source>
</evidence>
<evidence type="ECO:0000259" key="2">
    <source>
        <dbReference type="Pfam" id="PF07872"/>
    </source>
</evidence>
<reference evidence="3 4" key="1">
    <citation type="submission" date="2019-07" db="EMBL/GenBank/DDBJ databases">
        <title>Whole genome shotgun sequence of Lactobacillus rapi NBRC 109618.</title>
        <authorList>
            <person name="Hosoyama A."/>
            <person name="Uohara A."/>
            <person name="Ohji S."/>
            <person name="Ichikawa N."/>
        </authorList>
    </citation>
    <scope>NUCLEOTIDE SEQUENCE [LARGE SCALE GENOMIC DNA]</scope>
    <source>
        <strain evidence="3 4">NBRC 109618</strain>
    </source>
</reference>
<dbReference type="OrthoDB" id="2322664at2"/>
<comment type="caution">
    <text evidence="3">The sequence shown here is derived from an EMBL/GenBank/DDBJ whole genome shotgun (WGS) entry which is preliminary data.</text>
</comment>
<feature type="region of interest" description="Disordered" evidence="1">
    <location>
        <begin position="61"/>
        <end position="86"/>
    </location>
</feature>
<evidence type="ECO:0000313" key="4">
    <source>
        <dbReference type="Proteomes" id="UP000321569"/>
    </source>
</evidence>
<dbReference type="AlphaFoldDB" id="A0A512PNC3"/>